<keyword evidence="4" id="KW-0812">Transmembrane</keyword>
<dbReference type="OrthoDB" id="425534at2759"/>
<dbReference type="AlphaFoldDB" id="A0A2G8SJ91"/>
<protein>
    <recommendedName>
        <fullName evidence="9">AB hydrolase-1 domain-containing protein</fullName>
    </recommendedName>
</protein>
<dbReference type="InterPro" id="IPR013595">
    <property type="entry name" value="Pept_S33_TAP-like_C"/>
</dbReference>
<keyword evidence="4" id="KW-1133">Transmembrane helix</keyword>
<dbReference type="Pfam" id="PF08386">
    <property type="entry name" value="Abhydrolase_4"/>
    <property type="match status" value="1"/>
</dbReference>
<feature type="domain" description="AB hydrolase-1" evidence="5">
    <location>
        <begin position="152"/>
        <end position="309"/>
    </location>
</feature>
<proteinExistence type="inferred from homology"/>
<comment type="caution">
    <text evidence="7">The sequence shown here is derived from an EMBL/GenBank/DDBJ whole genome shotgun (WGS) entry which is preliminary data.</text>
</comment>
<dbReference type="InterPro" id="IPR029058">
    <property type="entry name" value="AB_hydrolase_fold"/>
</dbReference>
<sequence length="544" mass="58463">MYGTDRKVEQASASASASPRCPKSNKHRIVGRPNRRAQTLLVAVAVAVTAGFPVAAGLRDVNNALYNTVCQGNLATADANSTSTAPSNSTSDFDWLSLKPSTDIQWTSCYDGHQCARLLLPLDYQSNGTSNATTAIALRMIPARNRTNYRGTVLMNPGGPGESGTLYMGLLGPSLAATVGDSFDFLSFDPRGVGASTPRLDCVTTSSERDIWNMQVGNQLLDASDVSLLNLYVARAQLVGARCAAASALNEDIAQYMSTASVATDMLNIVEKLGQEKLQYWGFSYGTILGQYFAAMYPDKIERMVLDGVYDGNNYRASLWNSNVINNEAVIDSLFTFCHQAGPSGCALYDSTPDAIRDRFFGVLESVKHAPVAIPLATPPLVVTYLDLIGMINIKAAPAPAAAAEQLRHAARGRGYAAFFADITRVAPTVGALWAVYHLECTQWPVRPKWRYTGALAGSPAHPILIVQPKFDPAGPLHDALEVRKRYEGTGLLVQNSYGHTTPSAPSACTARYVREYFETGTLPEEGTVCEPDVLPFVGAVNGN</sequence>
<evidence type="ECO:0008006" key="9">
    <source>
        <dbReference type="Google" id="ProtNLM"/>
    </source>
</evidence>
<dbReference type="PANTHER" id="PTHR43248">
    <property type="entry name" value="2-SUCCINYL-6-HYDROXY-2,4-CYCLOHEXADIENE-1-CARBOXYLATE SYNTHASE"/>
    <property type="match status" value="1"/>
</dbReference>
<dbReference type="PANTHER" id="PTHR43248:SF25">
    <property type="entry name" value="AB HYDROLASE-1 DOMAIN-CONTAINING PROTEIN-RELATED"/>
    <property type="match status" value="1"/>
</dbReference>
<feature type="region of interest" description="Disordered" evidence="3">
    <location>
        <begin position="1"/>
        <end position="28"/>
    </location>
</feature>
<reference evidence="7 8" key="1">
    <citation type="journal article" date="2015" name="Sci. Rep.">
        <title>Chromosome-level genome map provides insights into diverse defense mechanisms in the medicinal fungus Ganoderma sinense.</title>
        <authorList>
            <person name="Zhu Y."/>
            <person name="Xu J."/>
            <person name="Sun C."/>
            <person name="Zhou S."/>
            <person name="Xu H."/>
            <person name="Nelson D.R."/>
            <person name="Qian J."/>
            <person name="Song J."/>
            <person name="Luo H."/>
            <person name="Xiang L."/>
            <person name="Li Y."/>
            <person name="Xu Z."/>
            <person name="Ji A."/>
            <person name="Wang L."/>
            <person name="Lu S."/>
            <person name="Hayward A."/>
            <person name="Sun W."/>
            <person name="Li X."/>
            <person name="Schwartz D.C."/>
            <person name="Wang Y."/>
            <person name="Chen S."/>
        </authorList>
    </citation>
    <scope>NUCLEOTIDE SEQUENCE [LARGE SCALE GENOMIC DNA]</scope>
    <source>
        <strain evidence="7 8">ZZ0214-1</strain>
    </source>
</reference>
<evidence type="ECO:0000256" key="3">
    <source>
        <dbReference type="SAM" id="MobiDB-lite"/>
    </source>
</evidence>
<evidence type="ECO:0000259" key="6">
    <source>
        <dbReference type="Pfam" id="PF08386"/>
    </source>
</evidence>
<evidence type="ECO:0000256" key="1">
    <source>
        <dbReference type="ARBA" id="ARBA00010088"/>
    </source>
</evidence>
<evidence type="ECO:0000313" key="7">
    <source>
        <dbReference type="EMBL" id="PIL33846.1"/>
    </source>
</evidence>
<name>A0A2G8SJ91_9APHY</name>
<dbReference type="STRING" id="1077348.A0A2G8SJ91"/>
<keyword evidence="2" id="KW-0378">Hydrolase</keyword>
<comment type="similarity">
    <text evidence="1">Belongs to the peptidase S33 family.</text>
</comment>
<evidence type="ECO:0000256" key="2">
    <source>
        <dbReference type="ARBA" id="ARBA00022801"/>
    </source>
</evidence>
<evidence type="ECO:0000259" key="5">
    <source>
        <dbReference type="Pfam" id="PF00561"/>
    </source>
</evidence>
<dbReference type="Gene3D" id="3.40.50.1820">
    <property type="entry name" value="alpha/beta hydrolase"/>
    <property type="match status" value="1"/>
</dbReference>
<dbReference type="InterPro" id="IPR000073">
    <property type="entry name" value="AB_hydrolase_1"/>
</dbReference>
<keyword evidence="4" id="KW-0472">Membrane</keyword>
<dbReference type="GO" id="GO:0016787">
    <property type="term" value="F:hydrolase activity"/>
    <property type="evidence" value="ECO:0007669"/>
    <property type="project" value="UniProtKB-KW"/>
</dbReference>
<accession>A0A2G8SJ91</accession>
<dbReference type="InterPro" id="IPR051601">
    <property type="entry name" value="Serine_prot/Carboxylest_S33"/>
</dbReference>
<organism evidence="7 8">
    <name type="scientific">Ganoderma sinense ZZ0214-1</name>
    <dbReference type="NCBI Taxonomy" id="1077348"/>
    <lineage>
        <taxon>Eukaryota</taxon>
        <taxon>Fungi</taxon>
        <taxon>Dikarya</taxon>
        <taxon>Basidiomycota</taxon>
        <taxon>Agaricomycotina</taxon>
        <taxon>Agaricomycetes</taxon>
        <taxon>Polyporales</taxon>
        <taxon>Polyporaceae</taxon>
        <taxon>Ganoderma</taxon>
    </lineage>
</organism>
<dbReference type="SUPFAM" id="SSF53474">
    <property type="entry name" value="alpha/beta-Hydrolases"/>
    <property type="match status" value="1"/>
</dbReference>
<evidence type="ECO:0000256" key="4">
    <source>
        <dbReference type="SAM" id="Phobius"/>
    </source>
</evidence>
<feature type="transmembrane region" description="Helical" evidence="4">
    <location>
        <begin position="40"/>
        <end position="58"/>
    </location>
</feature>
<feature type="domain" description="Peptidase S33 tripeptidyl aminopeptidase-like C-terminal" evidence="6">
    <location>
        <begin position="428"/>
        <end position="530"/>
    </location>
</feature>
<dbReference type="EMBL" id="AYKW01000006">
    <property type="protein sequence ID" value="PIL33846.1"/>
    <property type="molecule type" value="Genomic_DNA"/>
</dbReference>
<evidence type="ECO:0000313" key="8">
    <source>
        <dbReference type="Proteomes" id="UP000230002"/>
    </source>
</evidence>
<gene>
    <name evidence="7" type="ORF">GSI_03552</name>
</gene>
<dbReference type="Proteomes" id="UP000230002">
    <property type="component" value="Unassembled WGS sequence"/>
</dbReference>
<dbReference type="Pfam" id="PF00561">
    <property type="entry name" value="Abhydrolase_1"/>
    <property type="match status" value="1"/>
</dbReference>
<keyword evidence="8" id="KW-1185">Reference proteome</keyword>